<dbReference type="STRING" id="1390249.BHU72_00525"/>
<name>A0A1E5L9H5_9FIRM</name>
<proteinExistence type="inferred from homology"/>
<dbReference type="InterPro" id="IPR036584">
    <property type="entry name" value="FliS_sf"/>
</dbReference>
<keyword evidence="6" id="KW-0282">Flagellum</keyword>
<comment type="subcellular location">
    <subcellularLocation>
        <location evidence="1">Cytoplasm</location>
        <location evidence="1">Cytosol</location>
    </subcellularLocation>
</comment>
<dbReference type="InterPro" id="IPR003713">
    <property type="entry name" value="FliS"/>
</dbReference>
<keyword evidence="6" id="KW-0969">Cilium</keyword>
<evidence type="ECO:0000256" key="3">
    <source>
        <dbReference type="ARBA" id="ARBA00022490"/>
    </source>
</evidence>
<dbReference type="GO" id="GO:0005829">
    <property type="term" value="C:cytosol"/>
    <property type="evidence" value="ECO:0007669"/>
    <property type="project" value="UniProtKB-SubCell"/>
</dbReference>
<organism evidence="6 7">
    <name type="scientific">Desulfuribacillus stibiiarsenatis</name>
    <dbReference type="NCBI Taxonomy" id="1390249"/>
    <lineage>
        <taxon>Bacteria</taxon>
        <taxon>Bacillati</taxon>
        <taxon>Bacillota</taxon>
        <taxon>Desulfuribacillia</taxon>
        <taxon>Desulfuribacillales</taxon>
        <taxon>Desulfuribacillaceae</taxon>
        <taxon>Desulfuribacillus</taxon>
    </lineage>
</organism>
<keyword evidence="3" id="KW-0963">Cytoplasm</keyword>
<evidence type="ECO:0000256" key="5">
    <source>
        <dbReference type="ARBA" id="ARBA00023186"/>
    </source>
</evidence>
<dbReference type="PANTHER" id="PTHR34773:SF1">
    <property type="entry name" value="FLAGELLAR SECRETION CHAPERONE FLIS"/>
    <property type="match status" value="1"/>
</dbReference>
<dbReference type="AlphaFoldDB" id="A0A1E5L9H5"/>
<keyword evidence="7" id="KW-1185">Reference proteome</keyword>
<evidence type="ECO:0000256" key="1">
    <source>
        <dbReference type="ARBA" id="ARBA00004514"/>
    </source>
</evidence>
<evidence type="ECO:0000256" key="4">
    <source>
        <dbReference type="ARBA" id="ARBA00022795"/>
    </source>
</evidence>
<dbReference type="SUPFAM" id="SSF101116">
    <property type="entry name" value="Flagellar export chaperone FliS"/>
    <property type="match status" value="1"/>
</dbReference>
<gene>
    <name evidence="6" type="ORF">BHU72_00525</name>
</gene>
<dbReference type="Pfam" id="PF02561">
    <property type="entry name" value="FliS"/>
    <property type="match status" value="1"/>
</dbReference>
<evidence type="ECO:0000256" key="2">
    <source>
        <dbReference type="ARBA" id="ARBA00008787"/>
    </source>
</evidence>
<protein>
    <submittedName>
        <fullName evidence="6">Flagellar export chaperone FliS</fullName>
    </submittedName>
</protein>
<reference evidence="6 7" key="1">
    <citation type="submission" date="2016-09" db="EMBL/GenBank/DDBJ databases">
        <title>Desulfuribacillus arsenicus sp. nov., an obligately anaerobic, dissimilatory arsenic- and antimonate-reducing bacterium isolated from anoxic sediments.</title>
        <authorList>
            <person name="Abin C.A."/>
            <person name="Hollibaugh J.T."/>
        </authorList>
    </citation>
    <scope>NUCLEOTIDE SEQUENCE [LARGE SCALE GENOMIC DNA]</scope>
    <source>
        <strain evidence="6 7">MLFW-2</strain>
    </source>
</reference>
<dbReference type="Proteomes" id="UP000095255">
    <property type="component" value="Unassembled WGS sequence"/>
</dbReference>
<evidence type="ECO:0000313" key="6">
    <source>
        <dbReference type="EMBL" id="OEH86790.1"/>
    </source>
</evidence>
<dbReference type="NCBIfam" id="TIGR00208">
    <property type="entry name" value="fliS"/>
    <property type="match status" value="1"/>
</dbReference>
<dbReference type="PANTHER" id="PTHR34773">
    <property type="entry name" value="FLAGELLAR SECRETION CHAPERONE FLIS"/>
    <property type="match status" value="1"/>
</dbReference>
<keyword evidence="6" id="KW-0966">Cell projection</keyword>
<accession>A0A1E5L9H5</accession>
<evidence type="ECO:0000313" key="7">
    <source>
        <dbReference type="Proteomes" id="UP000095255"/>
    </source>
</evidence>
<dbReference type="GO" id="GO:0071973">
    <property type="term" value="P:bacterial-type flagellum-dependent cell motility"/>
    <property type="evidence" value="ECO:0007669"/>
    <property type="project" value="TreeGrafter"/>
</dbReference>
<dbReference type="CDD" id="cd16098">
    <property type="entry name" value="FliS"/>
    <property type="match status" value="1"/>
</dbReference>
<keyword evidence="5" id="KW-0143">Chaperone</keyword>
<comment type="similarity">
    <text evidence="2">Belongs to the FliS family.</text>
</comment>
<dbReference type="Gene3D" id="1.20.120.340">
    <property type="entry name" value="Flagellar protein FliS"/>
    <property type="match status" value="1"/>
</dbReference>
<dbReference type="EMBL" id="MJAT01000001">
    <property type="protein sequence ID" value="OEH86790.1"/>
    <property type="molecule type" value="Genomic_DNA"/>
</dbReference>
<sequence>MDVANRKLEVSLLTSIVVTKEEVYKKKPEELTMLLYEALEKNLIEAAQGIESNQMGLANSKLQKANDIIQRLGAGINYEAGIIADQLHVLYEYLAEKVIVANQHKNQNLCKEVLVIVKRLSDSWKEAMDLAKKGTAGVKRKTGSYDDQIDFASSYTAATAEKALDYKK</sequence>
<dbReference type="GO" id="GO:0044780">
    <property type="term" value="P:bacterial-type flagellum assembly"/>
    <property type="evidence" value="ECO:0007669"/>
    <property type="project" value="InterPro"/>
</dbReference>
<keyword evidence="4" id="KW-1005">Bacterial flagellum biogenesis</keyword>
<comment type="caution">
    <text evidence="6">The sequence shown here is derived from an EMBL/GenBank/DDBJ whole genome shotgun (WGS) entry which is preliminary data.</text>
</comment>